<dbReference type="Gene3D" id="1.20.120.340">
    <property type="entry name" value="Flagellar protein FliS"/>
    <property type="match status" value="1"/>
</dbReference>
<dbReference type="Pfam" id="PF02561">
    <property type="entry name" value="FliS"/>
    <property type="match status" value="1"/>
</dbReference>
<sequence>MNAYMNNYHHNQIDTASREQILIMLYDGAIRFTRQAINAIETGDQNGKTHGIQKAMAIISEFRNTLDHNIGGEIAANLDALYEFMISSLTQANLKNDLEPLQVVDNLLSDLRETWNEAIQIARKEQRAQVQVAKSDHMPLRASL</sequence>
<keyword evidence="7" id="KW-0969">Cilium</keyword>
<dbReference type="NCBIfam" id="TIGR00208">
    <property type="entry name" value="fliS"/>
    <property type="match status" value="1"/>
</dbReference>
<dbReference type="InterPro" id="IPR003713">
    <property type="entry name" value="FliS"/>
</dbReference>
<dbReference type="Proteomes" id="UP000182517">
    <property type="component" value="Chromosome"/>
</dbReference>
<protein>
    <recommendedName>
        <fullName evidence="6">Flagellar secretion chaperone FliS</fullName>
    </recommendedName>
</protein>
<accession>A0A1L3GN43</accession>
<evidence type="ECO:0000256" key="4">
    <source>
        <dbReference type="ARBA" id="ARBA00022795"/>
    </source>
</evidence>
<reference evidence="7 8" key="1">
    <citation type="journal article" date="2017" name="Genome Announc.">
        <title>Complete Genome Sequences of Two Acetylene-Fermenting Pelobacter acetylenicus Strains.</title>
        <authorList>
            <person name="Sutton J.M."/>
            <person name="Baesman S.M."/>
            <person name="Fierst J.L."/>
            <person name="Poret-Peterson A.T."/>
            <person name="Oremland R.S."/>
            <person name="Dunlap D.S."/>
            <person name="Akob D.M."/>
        </authorList>
    </citation>
    <scope>NUCLEOTIDE SEQUENCE [LARGE SCALE GENOMIC DNA]</scope>
    <source>
        <strain evidence="7 8">SFB93</strain>
    </source>
</reference>
<organism evidence="7 8">
    <name type="scientific">Syntrophotalea acetylenivorans</name>
    <dbReference type="NCBI Taxonomy" id="1842532"/>
    <lineage>
        <taxon>Bacteria</taxon>
        <taxon>Pseudomonadati</taxon>
        <taxon>Thermodesulfobacteriota</taxon>
        <taxon>Desulfuromonadia</taxon>
        <taxon>Desulfuromonadales</taxon>
        <taxon>Syntrophotaleaceae</taxon>
        <taxon>Syntrophotalea</taxon>
    </lineage>
</organism>
<dbReference type="PIRSF" id="PIRSF039090">
    <property type="entry name" value="Flis"/>
    <property type="match status" value="1"/>
</dbReference>
<keyword evidence="7" id="KW-0282">Flagellum</keyword>
<evidence type="ECO:0000313" key="7">
    <source>
        <dbReference type="EMBL" id="APG27363.1"/>
    </source>
</evidence>
<keyword evidence="3 6" id="KW-0963">Cytoplasm</keyword>
<gene>
    <name evidence="7" type="ORF">A7E78_05605</name>
</gene>
<keyword evidence="8" id="KW-1185">Reference proteome</keyword>
<dbReference type="EMBL" id="CP015519">
    <property type="protein sequence ID" value="APG27363.1"/>
    <property type="molecule type" value="Genomic_DNA"/>
</dbReference>
<evidence type="ECO:0000256" key="6">
    <source>
        <dbReference type="PIRNR" id="PIRNR039090"/>
    </source>
</evidence>
<dbReference type="RefSeq" id="WP_072283331.1">
    <property type="nucleotide sequence ID" value="NZ_CP015519.1"/>
</dbReference>
<dbReference type="GO" id="GO:0071973">
    <property type="term" value="P:bacterial-type flagellum-dependent cell motility"/>
    <property type="evidence" value="ECO:0007669"/>
    <property type="project" value="TreeGrafter"/>
</dbReference>
<dbReference type="GO" id="GO:0005829">
    <property type="term" value="C:cytosol"/>
    <property type="evidence" value="ECO:0007669"/>
    <property type="project" value="UniProtKB-SubCell"/>
</dbReference>
<dbReference type="AlphaFoldDB" id="A0A1L3GN43"/>
<dbReference type="STRING" id="1842532.A7E78_05605"/>
<evidence type="ECO:0000256" key="5">
    <source>
        <dbReference type="ARBA" id="ARBA00023186"/>
    </source>
</evidence>
<comment type="similarity">
    <text evidence="2 6">Belongs to the FliS family.</text>
</comment>
<keyword evidence="7" id="KW-0966">Cell projection</keyword>
<evidence type="ECO:0000256" key="2">
    <source>
        <dbReference type="ARBA" id="ARBA00008787"/>
    </source>
</evidence>
<dbReference type="CDD" id="cd16098">
    <property type="entry name" value="FliS"/>
    <property type="match status" value="1"/>
</dbReference>
<dbReference type="PANTHER" id="PTHR34773">
    <property type="entry name" value="FLAGELLAR SECRETION CHAPERONE FLIS"/>
    <property type="match status" value="1"/>
</dbReference>
<dbReference type="OrthoDB" id="5343669at2"/>
<evidence type="ECO:0000256" key="3">
    <source>
        <dbReference type="ARBA" id="ARBA00022490"/>
    </source>
</evidence>
<evidence type="ECO:0000256" key="1">
    <source>
        <dbReference type="ARBA" id="ARBA00004514"/>
    </source>
</evidence>
<dbReference type="PANTHER" id="PTHR34773:SF1">
    <property type="entry name" value="FLAGELLAR SECRETION CHAPERONE FLIS"/>
    <property type="match status" value="1"/>
</dbReference>
<keyword evidence="4 6" id="KW-1005">Bacterial flagellum biogenesis</keyword>
<name>A0A1L3GN43_9BACT</name>
<dbReference type="SUPFAM" id="SSF101116">
    <property type="entry name" value="Flagellar export chaperone FliS"/>
    <property type="match status" value="1"/>
</dbReference>
<comment type="subcellular location">
    <subcellularLocation>
        <location evidence="1 6">Cytoplasm</location>
        <location evidence="1 6">Cytosol</location>
    </subcellularLocation>
</comment>
<dbReference type="InterPro" id="IPR036584">
    <property type="entry name" value="FliS_sf"/>
</dbReference>
<proteinExistence type="inferred from homology"/>
<dbReference type="KEGG" id="pef:A7E78_05605"/>
<dbReference type="GO" id="GO:0044780">
    <property type="term" value="P:bacterial-type flagellum assembly"/>
    <property type="evidence" value="ECO:0007669"/>
    <property type="project" value="InterPro"/>
</dbReference>
<keyword evidence="5" id="KW-0143">Chaperone</keyword>
<evidence type="ECO:0000313" key="8">
    <source>
        <dbReference type="Proteomes" id="UP000182517"/>
    </source>
</evidence>